<dbReference type="CDD" id="cd03225">
    <property type="entry name" value="ABC_cobalt_CbiO_domain1"/>
    <property type="match status" value="1"/>
</dbReference>
<name>A0A261GC16_9BIFI</name>
<keyword evidence="3" id="KW-0547">Nucleotide-binding</keyword>
<dbReference type="RefSeq" id="WP_094692103.1">
    <property type="nucleotide sequence ID" value="NZ_JBDNSV010000008.1"/>
</dbReference>
<comment type="similarity">
    <text evidence="1">Belongs to the ABC transporter superfamily.</text>
</comment>
<dbReference type="GO" id="GO:0042626">
    <property type="term" value="F:ATPase-coupled transmembrane transporter activity"/>
    <property type="evidence" value="ECO:0007669"/>
    <property type="project" value="TreeGrafter"/>
</dbReference>
<dbReference type="AlphaFoldDB" id="A0A261GC16"/>
<gene>
    <name evidence="6" type="ORF">BAQU_0084</name>
</gene>
<dbReference type="InterPro" id="IPR015856">
    <property type="entry name" value="ABC_transpr_CbiO/EcfA_su"/>
</dbReference>
<dbReference type="PANTHER" id="PTHR43553">
    <property type="entry name" value="HEAVY METAL TRANSPORTER"/>
    <property type="match status" value="1"/>
</dbReference>
<accession>A0A261GC16</accession>
<dbReference type="SUPFAM" id="SSF52540">
    <property type="entry name" value="P-loop containing nucleoside triphosphate hydrolases"/>
    <property type="match status" value="2"/>
</dbReference>
<dbReference type="GO" id="GO:0043190">
    <property type="term" value="C:ATP-binding cassette (ABC) transporter complex"/>
    <property type="evidence" value="ECO:0007669"/>
    <property type="project" value="TreeGrafter"/>
</dbReference>
<dbReference type="InterPro" id="IPR027417">
    <property type="entry name" value="P-loop_NTPase"/>
</dbReference>
<dbReference type="PROSITE" id="PS50893">
    <property type="entry name" value="ABC_TRANSPORTER_2"/>
    <property type="match status" value="2"/>
</dbReference>
<dbReference type="GO" id="GO:0005524">
    <property type="term" value="F:ATP binding"/>
    <property type="evidence" value="ECO:0007669"/>
    <property type="project" value="UniProtKB-KW"/>
</dbReference>
<evidence type="ECO:0000313" key="7">
    <source>
        <dbReference type="Proteomes" id="UP000216451"/>
    </source>
</evidence>
<evidence type="ECO:0000256" key="2">
    <source>
        <dbReference type="ARBA" id="ARBA00022448"/>
    </source>
</evidence>
<sequence length="603" mass="66289">MGEIARISHYSYMYPHSQASSCGESPQALNDVSFTVSQGEFIVLTGFTGSGKTTLLRHLNPDFSLQGKHQGCVHVAKRTRSNESGESSNVRIGYVPQHPKDVMVAETLRDDLAIRLSSPQASKHRSATNVETLALMANDIIGFLGIASIVDIPVSQLSEGQSQLVALAAVLSTRPDMLLLDEPTAYLDSVTRRNTLDVLQRLNIDDGLTIVIAEHRLSGLLPMSDRIIALHHGRIIVDDQPRVALRTLYADPELRPLIPDVPRVFLEYYCRTSQLNHHMHSSEACVPLGVGEGRRELESITAYGDNASCTNKDPLTSRIMNTTDAQTATEDPHVSPILQVNGLSYTYPQASRSALEDITFTANAAQVVAVTGQSGSGKSTLFQLLSGVINPQYGTITWDMHNDNETEHQVSNKHQGDRSRPWSIFHNRHAHTRRMHPSQAGPYIGYVPQDCRILLNFEAGYNPEQSISHGIYDASNGEQQLKTVMSVIRETHQILILDEPTQGLDTNATKIVGQALVRKASQGCLVMISSHDPDFCITYATQAIVIMGGHIVAYDTPQSIIGSQHYSTTDIHRLFAHIDNRILTLPQSEAFIAGQVGQEVQMP</sequence>
<evidence type="ECO:0000256" key="1">
    <source>
        <dbReference type="ARBA" id="ARBA00005417"/>
    </source>
</evidence>
<evidence type="ECO:0000256" key="3">
    <source>
        <dbReference type="ARBA" id="ARBA00022741"/>
    </source>
</evidence>
<dbReference type="OrthoDB" id="501320at2"/>
<evidence type="ECO:0000256" key="4">
    <source>
        <dbReference type="ARBA" id="ARBA00022840"/>
    </source>
</evidence>
<dbReference type="GO" id="GO:0016887">
    <property type="term" value="F:ATP hydrolysis activity"/>
    <property type="evidence" value="ECO:0007669"/>
    <property type="project" value="InterPro"/>
</dbReference>
<proteinExistence type="inferred from homology"/>
<dbReference type="GeneID" id="98294783"/>
<feature type="domain" description="ABC transporter" evidence="5">
    <location>
        <begin position="5"/>
        <end position="257"/>
    </location>
</feature>
<dbReference type="SMART" id="SM00382">
    <property type="entry name" value="AAA"/>
    <property type="match status" value="2"/>
</dbReference>
<dbReference type="InterPro" id="IPR050095">
    <property type="entry name" value="ECF_ABC_transporter_ATP-bd"/>
</dbReference>
<dbReference type="Gene3D" id="3.40.50.300">
    <property type="entry name" value="P-loop containing nucleotide triphosphate hydrolases"/>
    <property type="match status" value="2"/>
</dbReference>
<comment type="caution">
    <text evidence="6">The sequence shown here is derived from an EMBL/GenBank/DDBJ whole genome shotgun (WGS) entry which is preliminary data.</text>
</comment>
<reference evidence="6 7" key="1">
    <citation type="journal article" date="2017" name="BMC Genomics">
        <title>Comparative genomic and phylogenomic analyses of the Bifidobacteriaceae family.</title>
        <authorList>
            <person name="Lugli G.A."/>
            <person name="Milani C."/>
            <person name="Turroni F."/>
            <person name="Duranti S."/>
            <person name="Mancabelli L."/>
            <person name="Mangifesta M."/>
            <person name="Ferrario C."/>
            <person name="Modesto M."/>
            <person name="Mattarelli P."/>
            <person name="Jiri K."/>
            <person name="van Sinderen D."/>
            <person name="Ventura M."/>
        </authorList>
    </citation>
    <scope>NUCLEOTIDE SEQUENCE [LARGE SCALE GENOMIC DNA]</scope>
    <source>
        <strain evidence="6 7">LMG 28769</strain>
    </source>
</reference>
<dbReference type="EMBL" id="MWXA01000001">
    <property type="protein sequence ID" value="OZG68783.1"/>
    <property type="molecule type" value="Genomic_DNA"/>
</dbReference>
<keyword evidence="4 6" id="KW-0067">ATP-binding</keyword>
<dbReference type="Pfam" id="PF00005">
    <property type="entry name" value="ABC_tran"/>
    <property type="match status" value="2"/>
</dbReference>
<evidence type="ECO:0000313" key="6">
    <source>
        <dbReference type="EMBL" id="OZG68783.1"/>
    </source>
</evidence>
<organism evidence="6 7">
    <name type="scientific">Bifidobacterium aquikefiri</name>
    <dbReference type="NCBI Taxonomy" id="1653207"/>
    <lineage>
        <taxon>Bacteria</taxon>
        <taxon>Bacillati</taxon>
        <taxon>Actinomycetota</taxon>
        <taxon>Actinomycetes</taxon>
        <taxon>Bifidobacteriales</taxon>
        <taxon>Bifidobacteriaceae</taxon>
        <taxon>Bifidobacterium</taxon>
    </lineage>
</organism>
<keyword evidence="2" id="KW-0813">Transport</keyword>
<dbReference type="InterPro" id="IPR003439">
    <property type="entry name" value="ABC_transporter-like_ATP-bd"/>
</dbReference>
<feature type="domain" description="ABC transporter" evidence="5">
    <location>
        <begin position="338"/>
        <end position="573"/>
    </location>
</feature>
<dbReference type="InterPro" id="IPR003593">
    <property type="entry name" value="AAA+_ATPase"/>
</dbReference>
<protein>
    <submittedName>
        <fullName evidence="6">Cobalt ABC transporter ATP-binding protein</fullName>
    </submittedName>
</protein>
<dbReference type="Proteomes" id="UP000216451">
    <property type="component" value="Unassembled WGS sequence"/>
</dbReference>
<evidence type="ECO:0000259" key="5">
    <source>
        <dbReference type="PROSITE" id="PS50893"/>
    </source>
</evidence>
<keyword evidence="7" id="KW-1185">Reference proteome</keyword>